<accession>A0ABW3HIJ1</accession>
<evidence type="ECO:0000313" key="1">
    <source>
        <dbReference type="EMBL" id="MFD0950571.1"/>
    </source>
</evidence>
<comment type="caution">
    <text evidence="1">The sequence shown here is derived from an EMBL/GenBank/DDBJ whole genome shotgun (WGS) entry which is preliminary data.</text>
</comment>
<dbReference type="InterPro" id="IPR006311">
    <property type="entry name" value="TAT_signal"/>
</dbReference>
<organism evidence="1 2">
    <name type="scientific">Paraperlucidibaca wandonensis</name>
    <dbReference type="NCBI Taxonomy" id="1268273"/>
    <lineage>
        <taxon>Bacteria</taxon>
        <taxon>Pseudomonadati</taxon>
        <taxon>Pseudomonadota</taxon>
        <taxon>Gammaproteobacteria</taxon>
        <taxon>Moraxellales</taxon>
        <taxon>Moraxellaceae</taxon>
        <taxon>Paraperlucidibaca</taxon>
    </lineage>
</organism>
<reference evidence="2" key="1">
    <citation type="journal article" date="2019" name="Int. J. Syst. Evol. Microbiol.">
        <title>The Global Catalogue of Microorganisms (GCM) 10K type strain sequencing project: providing services to taxonomists for standard genome sequencing and annotation.</title>
        <authorList>
            <consortium name="The Broad Institute Genomics Platform"/>
            <consortium name="The Broad Institute Genome Sequencing Center for Infectious Disease"/>
            <person name="Wu L."/>
            <person name="Ma J."/>
        </authorList>
    </citation>
    <scope>NUCLEOTIDE SEQUENCE [LARGE SCALE GENOMIC DNA]</scope>
    <source>
        <strain evidence="2">CCUG 63419</strain>
    </source>
</reference>
<dbReference type="Proteomes" id="UP001597044">
    <property type="component" value="Unassembled WGS sequence"/>
</dbReference>
<evidence type="ECO:0008006" key="3">
    <source>
        <dbReference type="Google" id="ProtNLM"/>
    </source>
</evidence>
<dbReference type="RefSeq" id="WP_379071392.1">
    <property type="nucleotide sequence ID" value="NZ_JBHTIT010000001.1"/>
</dbReference>
<sequence>MTSTPISKISSGVSRRNFLRTGAIGGFLLATGSATAMLTGCAKSVPASDRLFLREQDVVVLTALIPIVLADALPTGEARAAAVTRTLAAIDGFVGNTSPAVMDQLYQLFDLLSLPPARVAAAGLWSDWPNASEKDLLAFLTRWQHSSVGLFRAGYAGLVKIITAGWYLLPESWPAIGYVAPVRVV</sequence>
<dbReference type="EMBL" id="JBHTIT010000001">
    <property type="protein sequence ID" value="MFD0950571.1"/>
    <property type="molecule type" value="Genomic_DNA"/>
</dbReference>
<proteinExistence type="predicted"/>
<evidence type="ECO:0000313" key="2">
    <source>
        <dbReference type="Proteomes" id="UP001597044"/>
    </source>
</evidence>
<gene>
    <name evidence="1" type="ORF">ACFQ0F_09260</name>
</gene>
<dbReference type="PROSITE" id="PS51318">
    <property type="entry name" value="TAT"/>
    <property type="match status" value="1"/>
</dbReference>
<name>A0ABW3HIJ1_9GAMM</name>
<protein>
    <recommendedName>
        <fullName evidence="3">Twin-arginine translocation pathway signal protein</fullName>
    </recommendedName>
</protein>
<keyword evidence="2" id="KW-1185">Reference proteome</keyword>